<evidence type="ECO:0000256" key="1">
    <source>
        <dbReference type="SAM" id="MobiDB-lite"/>
    </source>
</evidence>
<reference evidence="2 3" key="1">
    <citation type="submission" date="2024-08" db="EMBL/GenBank/DDBJ databases">
        <authorList>
            <person name="Will J Nash"/>
            <person name="Angela Man"/>
            <person name="Seanna McTaggart"/>
            <person name="Kendall Baker"/>
            <person name="Tom Barker"/>
            <person name="Leah Catchpole"/>
            <person name="Alex Durrant"/>
            <person name="Karim Gharbi"/>
            <person name="Naomi Irish"/>
            <person name="Gemy Kaithakottil"/>
            <person name="Debby Ku"/>
            <person name="Aaliyah Providence"/>
            <person name="Felix Shaw"/>
            <person name="David Swarbreck"/>
            <person name="Chris Watkins"/>
            <person name="Ann M. McCartney"/>
            <person name="Giulio Formenti"/>
            <person name="Alice Mouton"/>
            <person name="Noel Vella"/>
            <person name="Bjorn M von Reumont"/>
            <person name="Adriana Vella"/>
            <person name="Wilfried Haerty"/>
        </authorList>
    </citation>
    <scope>NUCLEOTIDE SEQUENCE [LARGE SCALE GENOMIC DNA]</scope>
</reference>
<accession>A0ABP1NC57</accession>
<gene>
    <name evidence="2" type="ORF">XYLVIOL_LOCUS3371</name>
</gene>
<evidence type="ECO:0000313" key="2">
    <source>
        <dbReference type="EMBL" id="CAL7938589.1"/>
    </source>
</evidence>
<organism evidence="2 3">
    <name type="scientific">Xylocopa violacea</name>
    <name type="common">Violet carpenter bee</name>
    <name type="synonym">Apis violacea</name>
    <dbReference type="NCBI Taxonomy" id="135666"/>
    <lineage>
        <taxon>Eukaryota</taxon>
        <taxon>Metazoa</taxon>
        <taxon>Ecdysozoa</taxon>
        <taxon>Arthropoda</taxon>
        <taxon>Hexapoda</taxon>
        <taxon>Insecta</taxon>
        <taxon>Pterygota</taxon>
        <taxon>Neoptera</taxon>
        <taxon>Endopterygota</taxon>
        <taxon>Hymenoptera</taxon>
        <taxon>Apocrita</taxon>
        <taxon>Aculeata</taxon>
        <taxon>Apoidea</taxon>
        <taxon>Anthophila</taxon>
        <taxon>Apidae</taxon>
        <taxon>Xylocopa</taxon>
        <taxon>Xylocopa</taxon>
    </lineage>
</organism>
<dbReference type="Proteomes" id="UP001642520">
    <property type="component" value="Unassembled WGS sequence"/>
</dbReference>
<sequence length="121" mass="13688">MEEVFKYLKHLLFQNLSLVEFNQDLVGAIGDSVNAGRKGCTLLMSFRACQICLTGTIKSQALCTKPVPKGRLKMSAILSTMTGHINYAVSHNLRSLETMKTSRVRQEKPTWKRRKSSRLED</sequence>
<evidence type="ECO:0000313" key="3">
    <source>
        <dbReference type="Proteomes" id="UP001642520"/>
    </source>
</evidence>
<feature type="region of interest" description="Disordered" evidence="1">
    <location>
        <begin position="98"/>
        <end position="121"/>
    </location>
</feature>
<comment type="caution">
    <text evidence="2">The sequence shown here is derived from an EMBL/GenBank/DDBJ whole genome shotgun (WGS) entry which is preliminary data.</text>
</comment>
<name>A0ABP1NC57_XYLVO</name>
<feature type="compositionally biased region" description="Basic residues" evidence="1">
    <location>
        <begin position="111"/>
        <end position="121"/>
    </location>
</feature>
<keyword evidence="3" id="KW-1185">Reference proteome</keyword>
<proteinExistence type="predicted"/>
<dbReference type="EMBL" id="CAXAJV020001289">
    <property type="protein sequence ID" value="CAL7938589.1"/>
    <property type="molecule type" value="Genomic_DNA"/>
</dbReference>
<protein>
    <submittedName>
        <fullName evidence="2">Uncharacterized protein</fullName>
    </submittedName>
</protein>